<evidence type="ECO:0000313" key="14">
    <source>
        <dbReference type="EnsemblMetazoa" id="XP_019757011.1"/>
    </source>
</evidence>
<feature type="binding site" evidence="9">
    <location>
        <position position="1453"/>
    </location>
    <ligand>
        <name>Zn(2+)</name>
        <dbReference type="ChEBI" id="CHEBI:29105"/>
        <label>2</label>
    </ligand>
</feature>
<evidence type="ECO:0000256" key="6">
    <source>
        <dbReference type="ARBA" id="ARBA00022853"/>
    </source>
</evidence>
<feature type="compositionally biased region" description="Basic and acidic residues" evidence="11">
    <location>
        <begin position="297"/>
        <end position="307"/>
    </location>
</feature>
<evidence type="ECO:0000259" key="13">
    <source>
        <dbReference type="PROSITE" id="PS50157"/>
    </source>
</evidence>
<feature type="site" description="Histone H3K4me3 binding" evidence="8">
    <location>
        <position position="1432"/>
    </location>
</feature>
<feature type="compositionally biased region" description="Basic and acidic residues" evidence="11">
    <location>
        <begin position="1317"/>
        <end position="1329"/>
    </location>
</feature>
<evidence type="ECO:0000259" key="12">
    <source>
        <dbReference type="PROSITE" id="PS50016"/>
    </source>
</evidence>
<feature type="compositionally biased region" description="Basic and acidic residues" evidence="11">
    <location>
        <begin position="849"/>
        <end position="863"/>
    </location>
</feature>
<dbReference type="PROSITE" id="PS50157">
    <property type="entry name" value="ZINC_FINGER_C2H2_2"/>
    <property type="match status" value="2"/>
</dbReference>
<reference evidence="14" key="2">
    <citation type="submission" date="2024-08" db="UniProtKB">
        <authorList>
            <consortium name="EnsemblMetazoa"/>
        </authorList>
    </citation>
    <scope>IDENTIFICATION</scope>
</reference>
<dbReference type="SMART" id="SM00249">
    <property type="entry name" value="PHD"/>
    <property type="match status" value="1"/>
</dbReference>
<sequence length="1487" mass="169949">MANFSEAPVPNQQKPATNCEGTQEQIQYSSESDALVIDEGLPKRKKNRNRKQNKKNKVSDEVKSEENTEDSISNQAVQPDEILKEELKNPFFNESLFELSQTHRTIRKPKLKEYAQYLGLQPAVQFKCPKCGKSGFESLSTLQDHFLQQCSPLQPLDKPGNKQVSGFKLTRRVFLCSACGTYYENWNLYMHMLEYHRRFICLYCLGMFSSLEPLCQHIHSRHKFKPAVRNTPEEFYTAYREPCYLVCCECHQQFTERDNFFYHSCIKPVKAKSKHSIAPENHVTGDFSEIPTESGEEGEKTPAEPDKQISNNPDMSKHSESDSSECEDKIENVEGVKSPSTFTMHQSQHENIQPAQPTDAIRPEPLDEDLQTCLENTDIQCETRKVPKLSLKLPKPVEYLNAEDSDDSDKFDKDIDNVETENEQEDLGAAEEPEQDLDEQDNSALEVKAVCAEYPIAGSEVTVIEIQLDQPLDKMNIVNLLQKCLRATVSSCIYCNHSRRIAVNGRQLALHAMAEHRYSAINKSITEEELIPDSFNIRIRECLGELESTFFNLDSGVSNEAVTFSHMFECFQCHYSTSVHKELYLHNRKYHSKNRLLCIMCKCNFYSYSELICHLCPGVYILDYDMQYRCCLCINDDLPSAFRLMVHLRKRHNICDVCLELCHSQYKLSNHVWKHKLHHFCYRCAIAYRNKADITRHLFWKHGTESVCCKKCLQKKWPHVYHFCVPPAFFVCEDCNLALTKAVSLKVHKRLHTDEKKHACQWENCTECFISKKIMLKHFKWHTDPPEETKVKEINNEPCQEVEESRENVPQEEVPNPEDESKPVRPKVDVYDLPALNLSESDSSDSENDDQKSRKKEDPKINCEESACQDPAEVQSRIDDSAEVQSRIDDSTQEQSRIDETVCEIVEQQPKDDMSSTVMQDIWDNFKNYQANKEKMDHILIGEPDSKVNQPYVPDIPIPIVEEGISSQLALLDHDYCADPESTQPTDAIIEVKPSLDTTESIDHDYCFQTEEEKVPVQPEPLPEDESKTNKKPNSSSSSSSDSDSSCACGSSCSCSDSSSSSSSSDSSNSDSSTEEGRKRQQQRRLKRKERNQLKKIHPQLETELKVDVVTADQPVVPSVAEIRESDLETTESETDEEFYDREPQKFAKKILAEKRAQLLTEMGSDVIPNGSFFESTSRPPTPPAGTLEEETANVPKKKKKSKKRKKRKSEKKITREKRSYTATIVDSDSIVPVPPPSIPYYQQFHQVENQVAPITLSLSRNSPVIVSSSPPQFDPSMDTQSSSRQETVLSDSSVRASKRRRVPNKFYGYSSDEDAERPSSMKRPKMDINRTIPAPQSPRLVPPITIKTVPSPLALPTRQPMVEPITLRLPKPHVTPGEFKHRGRVPPIRLLTTQPPVPPSKEDSASESNDSDQDELVSKSEPPKLPQPQLYCYCRCPYDEVSEMIGCDSNDCEIEWFHFECVGIMVPPKGQWFCPDCRKKKQQQRS</sequence>
<dbReference type="PANTHER" id="PTHR10333">
    <property type="entry name" value="INHIBITOR OF GROWTH PROTEIN"/>
    <property type="match status" value="1"/>
</dbReference>
<dbReference type="KEGG" id="dpa:109535537"/>
<feature type="region of interest" description="Disordered" evidence="11">
    <location>
        <begin position="977"/>
        <end position="996"/>
    </location>
</feature>
<feature type="compositionally biased region" description="Basic and acidic residues" evidence="11">
    <location>
        <begin position="819"/>
        <end position="830"/>
    </location>
</feature>
<dbReference type="InterPro" id="IPR019786">
    <property type="entry name" value="Zinc_finger_PHD-type_CS"/>
</dbReference>
<feature type="binding site" evidence="9">
    <location>
        <position position="1478"/>
    </location>
    <ligand>
        <name>Zn(2+)</name>
        <dbReference type="ChEBI" id="CHEBI:29105"/>
        <label>2</label>
    </ligand>
</feature>
<dbReference type="InterPro" id="IPR011011">
    <property type="entry name" value="Znf_FYVE_PHD"/>
</dbReference>
<dbReference type="SUPFAM" id="SSF57667">
    <property type="entry name" value="beta-beta-alpha zinc fingers"/>
    <property type="match status" value="1"/>
</dbReference>
<evidence type="ECO:0000256" key="4">
    <source>
        <dbReference type="ARBA" id="ARBA00022771"/>
    </source>
</evidence>
<feature type="region of interest" description="Disordered" evidence="11">
    <location>
        <begin position="1163"/>
        <end position="1233"/>
    </location>
</feature>
<evidence type="ECO:0000256" key="10">
    <source>
        <dbReference type="PROSITE-ProRule" id="PRU00042"/>
    </source>
</evidence>
<feature type="region of interest" description="Disordered" evidence="11">
    <location>
        <begin position="420"/>
        <end position="440"/>
    </location>
</feature>
<dbReference type="SUPFAM" id="SSF57903">
    <property type="entry name" value="FYVE/PHD zinc finger"/>
    <property type="match status" value="1"/>
</dbReference>
<feature type="site" description="Histone H3K4me3 binding" evidence="8">
    <location>
        <position position="1457"/>
    </location>
</feature>
<dbReference type="PANTHER" id="PTHR10333:SF42">
    <property type="entry name" value="INHIBITOR OF GROWTH PROTEIN 5"/>
    <property type="match status" value="1"/>
</dbReference>
<keyword evidence="3 9" id="KW-0479">Metal-binding</keyword>
<feature type="region of interest" description="Disordered" evidence="11">
    <location>
        <begin position="1011"/>
        <end position="1097"/>
    </location>
</feature>
<dbReference type="CDD" id="cd15505">
    <property type="entry name" value="PHD_ING"/>
    <property type="match status" value="1"/>
</dbReference>
<feature type="binding site" evidence="9">
    <location>
        <position position="1475"/>
    </location>
    <ligand>
        <name>Zn(2+)</name>
        <dbReference type="ChEBI" id="CHEBI:29105"/>
        <label>2</label>
    </ligand>
</feature>
<feature type="binding site" evidence="9">
    <location>
        <position position="1448"/>
    </location>
    <ligand>
        <name>Zn(2+)</name>
        <dbReference type="ChEBI" id="CHEBI:29105"/>
        <label>2</label>
    </ligand>
</feature>
<feature type="region of interest" description="Disordered" evidence="11">
    <location>
        <begin position="1111"/>
        <end position="1141"/>
    </location>
</feature>
<feature type="compositionally biased region" description="Basic residues" evidence="11">
    <location>
        <begin position="1080"/>
        <end position="1097"/>
    </location>
</feature>
<feature type="site" description="Histone H3K4me3 binding" evidence="8">
    <location>
        <position position="1445"/>
    </location>
</feature>
<keyword evidence="7" id="KW-0539">Nucleus</keyword>
<comment type="subcellular location">
    <subcellularLocation>
        <location evidence="1">Nucleus</location>
    </subcellularLocation>
</comment>
<name>A0AAR5P8N6_DENPD</name>
<evidence type="ECO:0000256" key="11">
    <source>
        <dbReference type="SAM" id="MobiDB-lite"/>
    </source>
</evidence>
<dbReference type="PROSITE" id="PS50016">
    <property type="entry name" value="ZF_PHD_2"/>
    <property type="match status" value="1"/>
</dbReference>
<dbReference type="InterPro" id="IPR001965">
    <property type="entry name" value="Znf_PHD"/>
</dbReference>
<dbReference type="EnsemblMetazoa" id="XM_019901451.1">
    <property type="protein sequence ID" value="XP_019757010.1"/>
    <property type="gene ID" value="LOC109535537"/>
</dbReference>
<comment type="similarity">
    <text evidence="2">Belongs to the ING family.</text>
</comment>
<feature type="compositionally biased region" description="Basic and acidic residues" evidence="11">
    <location>
        <begin position="876"/>
        <end position="897"/>
    </location>
</feature>
<dbReference type="GO" id="GO:0005634">
    <property type="term" value="C:nucleus"/>
    <property type="evidence" value="ECO:0007669"/>
    <property type="project" value="UniProtKB-SubCell"/>
</dbReference>
<feature type="region of interest" description="Disordered" evidence="11">
    <location>
        <begin position="788"/>
        <end position="897"/>
    </location>
</feature>
<feature type="domain" description="C2H2-type" evidence="13">
    <location>
        <begin position="568"/>
        <end position="596"/>
    </location>
</feature>
<dbReference type="GO" id="GO:0006325">
    <property type="term" value="P:chromatin organization"/>
    <property type="evidence" value="ECO:0007669"/>
    <property type="project" value="UniProtKB-KW"/>
</dbReference>
<keyword evidence="15" id="KW-1185">Reference proteome</keyword>
<feature type="domain" description="PHD-type" evidence="12">
    <location>
        <begin position="1430"/>
        <end position="1481"/>
    </location>
</feature>
<dbReference type="Gene3D" id="3.30.160.60">
    <property type="entry name" value="Classic Zinc Finger"/>
    <property type="match status" value="1"/>
</dbReference>
<feature type="binding site" evidence="9">
    <location>
        <position position="1462"/>
    </location>
    <ligand>
        <name>Zn(2+)</name>
        <dbReference type="ChEBI" id="CHEBI:29105"/>
        <label>1</label>
    </ligand>
</feature>
<keyword evidence="5 9" id="KW-0862">Zinc</keyword>
<evidence type="ECO:0000256" key="9">
    <source>
        <dbReference type="PIRSR" id="PIRSR628651-51"/>
    </source>
</evidence>
<feature type="compositionally biased region" description="Low complexity" evidence="11">
    <location>
        <begin position="1035"/>
        <end position="1072"/>
    </location>
</feature>
<dbReference type="CTD" id="36986"/>
<feature type="compositionally biased region" description="Basic and acidic residues" evidence="11">
    <location>
        <begin position="315"/>
        <end position="329"/>
    </location>
</feature>
<feature type="binding site" evidence="9">
    <location>
        <position position="1433"/>
    </location>
    <ligand>
        <name>Zn(2+)</name>
        <dbReference type="ChEBI" id="CHEBI:29105"/>
        <label>1</label>
    </ligand>
</feature>
<evidence type="ECO:0000256" key="2">
    <source>
        <dbReference type="ARBA" id="ARBA00010210"/>
    </source>
</evidence>
<feature type="compositionally biased region" description="Basic residues" evidence="11">
    <location>
        <begin position="43"/>
        <end position="56"/>
    </location>
</feature>
<evidence type="ECO:0000256" key="8">
    <source>
        <dbReference type="PIRSR" id="PIRSR628651-50"/>
    </source>
</evidence>
<feature type="site" description="Histone H3K4me3 binding" evidence="8">
    <location>
        <position position="1449"/>
    </location>
</feature>
<evidence type="ECO:0000256" key="1">
    <source>
        <dbReference type="ARBA" id="ARBA00004123"/>
    </source>
</evidence>
<feature type="compositionally biased region" description="Polar residues" evidence="11">
    <location>
        <begin position="10"/>
        <end position="32"/>
    </location>
</feature>
<dbReference type="Gene3D" id="3.30.40.10">
    <property type="entry name" value="Zinc/RING finger domain, C3HC4 (zinc finger)"/>
    <property type="match status" value="1"/>
</dbReference>
<reference evidence="15" key="1">
    <citation type="journal article" date="2013" name="Genome Biol.">
        <title>Draft genome of the mountain pine beetle, Dendroctonus ponderosae Hopkins, a major forest pest.</title>
        <authorList>
            <person name="Keeling C.I."/>
            <person name="Yuen M.M."/>
            <person name="Liao N.Y."/>
            <person name="Docking T.R."/>
            <person name="Chan S.K."/>
            <person name="Taylor G.A."/>
            <person name="Palmquist D.L."/>
            <person name="Jackman S.D."/>
            <person name="Nguyen A."/>
            <person name="Li M."/>
            <person name="Henderson H."/>
            <person name="Janes J.K."/>
            <person name="Zhao Y."/>
            <person name="Pandoh P."/>
            <person name="Moore R."/>
            <person name="Sperling F.A."/>
            <person name="Huber D.P."/>
            <person name="Birol I."/>
            <person name="Jones S.J."/>
            <person name="Bohlmann J."/>
        </authorList>
    </citation>
    <scope>NUCLEOTIDE SEQUENCE</scope>
</reference>
<feature type="domain" description="C2H2-type" evidence="13">
    <location>
        <begin position="730"/>
        <end position="757"/>
    </location>
</feature>
<feature type="region of interest" description="Disordered" evidence="11">
    <location>
        <begin position="1370"/>
        <end position="1424"/>
    </location>
</feature>
<evidence type="ECO:0000256" key="5">
    <source>
        <dbReference type="ARBA" id="ARBA00022833"/>
    </source>
</evidence>
<feature type="binding site" evidence="9">
    <location>
        <position position="1459"/>
    </location>
    <ligand>
        <name>Zn(2+)</name>
        <dbReference type="ChEBI" id="CHEBI:29105"/>
        <label>1</label>
    </ligand>
</feature>
<dbReference type="InterPro" id="IPR036236">
    <property type="entry name" value="Znf_C2H2_sf"/>
</dbReference>
<dbReference type="InterPro" id="IPR013087">
    <property type="entry name" value="Znf_C2H2_type"/>
</dbReference>
<dbReference type="GeneID" id="109535537"/>
<keyword evidence="4 10" id="KW-0863">Zinc-finger</keyword>
<dbReference type="GO" id="GO:0008270">
    <property type="term" value="F:zinc ion binding"/>
    <property type="evidence" value="ECO:0007669"/>
    <property type="project" value="UniProtKB-KW"/>
</dbReference>
<feature type="region of interest" description="Disordered" evidence="11">
    <location>
        <begin position="1"/>
        <end position="80"/>
    </location>
</feature>
<feature type="compositionally biased region" description="Polar residues" evidence="11">
    <location>
        <begin position="1263"/>
        <end position="1296"/>
    </location>
</feature>
<dbReference type="InterPro" id="IPR019787">
    <property type="entry name" value="Znf_PHD-finger"/>
</dbReference>
<dbReference type="SMART" id="SM00355">
    <property type="entry name" value="ZnF_C2H2"/>
    <property type="match status" value="10"/>
</dbReference>
<feature type="binding site" evidence="9">
    <location>
        <position position="1435"/>
    </location>
    <ligand>
        <name>Zn(2+)</name>
        <dbReference type="ChEBI" id="CHEBI:29105"/>
        <label>1</label>
    </ligand>
</feature>
<evidence type="ECO:0000256" key="7">
    <source>
        <dbReference type="ARBA" id="ARBA00023242"/>
    </source>
</evidence>
<accession>A0AAR5P8N6</accession>
<feature type="region of interest" description="Disordered" evidence="11">
    <location>
        <begin position="277"/>
        <end position="329"/>
    </location>
</feature>
<organism evidence="14 15">
    <name type="scientific">Dendroctonus ponderosae</name>
    <name type="common">Mountain pine beetle</name>
    <dbReference type="NCBI Taxonomy" id="77166"/>
    <lineage>
        <taxon>Eukaryota</taxon>
        <taxon>Metazoa</taxon>
        <taxon>Ecdysozoa</taxon>
        <taxon>Arthropoda</taxon>
        <taxon>Hexapoda</taxon>
        <taxon>Insecta</taxon>
        <taxon>Pterygota</taxon>
        <taxon>Neoptera</taxon>
        <taxon>Endopterygota</taxon>
        <taxon>Coleoptera</taxon>
        <taxon>Polyphaga</taxon>
        <taxon>Cucujiformia</taxon>
        <taxon>Curculionidae</taxon>
        <taxon>Scolytinae</taxon>
        <taxon>Dendroctonus</taxon>
    </lineage>
</organism>
<proteinExistence type="inferred from homology"/>
<dbReference type="EnsemblMetazoa" id="XM_019901452.1">
    <property type="protein sequence ID" value="XP_019757011.1"/>
    <property type="gene ID" value="LOC109535537"/>
</dbReference>
<feature type="compositionally biased region" description="Basic residues" evidence="11">
    <location>
        <begin position="1196"/>
        <end position="1211"/>
    </location>
</feature>
<dbReference type="PROSITE" id="PS00028">
    <property type="entry name" value="ZINC_FINGER_C2H2_1"/>
    <property type="match status" value="4"/>
</dbReference>
<feature type="region of interest" description="Disordered" evidence="11">
    <location>
        <begin position="1263"/>
        <end position="1345"/>
    </location>
</feature>
<dbReference type="PROSITE" id="PS01359">
    <property type="entry name" value="ZF_PHD_1"/>
    <property type="match status" value="1"/>
</dbReference>
<evidence type="ECO:0000256" key="3">
    <source>
        <dbReference type="ARBA" id="ARBA00022723"/>
    </source>
</evidence>
<dbReference type="Proteomes" id="UP000019118">
    <property type="component" value="Unassembled WGS sequence"/>
</dbReference>
<dbReference type="InterPro" id="IPR013083">
    <property type="entry name" value="Znf_RING/FYVE/PHD"/>
</dbReference>
<feature type="compositionally biased region" description="Basic and acidic residues" evidence="11">
    <location>
        <begin position="57"/>
        <end position="66"/>
    </location>
</feature>
<evidence type="ECO:0008006" key="16">
    <source>
        <dbReference type="Google" id="ProtNLM"/>
    </source>
</evidence>
<dbReference type="InterPro" id="IPR028651">
    <property type="entry name" value="ING_fam"/>
</dbReference>
<protein>
    <recommendedName>
        <fullName evidence="16">PHD-type domain-containing protein</fullName>
    </recommendedName>
</protein>
<keyword evidence="6" id="KW-0156">Chromatin regulator</keyword>
<evidence type="ECO:0000313" key="15">
    <source>
        <dbReference type="Proteomes" id="UP000019118"/>
    </source>
</evidence>
<feature type="compositionally biased region" description="Acidic residues" evidence="11">
    <location>
        <begin position="1128"/>
        <end position="1140"/>
    </location>
</feature>